<proteinExistence type="predicted"/>
<sequence>MDAPPTRKQREIAEREELLLDAARSILLERGYLGLTMDRIAEATEYSKGTVYLHFDNKEEVVAALGLRVVEAKRRFFERAAAFDGGTRERCCAIGIGSSLWAALYPEDIRLTQIVKAQSLGEKVRPERREALEVCEEACAGAVVGTVLEAAAAGDLQLPPGVVPGMVAHGLWSLHWGAQSLSQLDIPLEHLGIADSPELLMRHCHALLDGYGWRPLFTEHDWNATYARVRAEVFADEFEQLAARDDDAASPVQKD</sequence>
<dbReference type="PANTHER" id="PTHR30055">
    <property type="entry name" value="HTH-TYPE TRANSCRIPTIONAL REGULATOR RUTR"/>
    <property type="match status" value="1"/>
</dbReference>
<protein>
    <submittedName>
        <fullName evidence="6">Bacterial regulatory protein, tetR family</fullName>
    </submittedName>
</protein>
<evidence type="ECO:0000313" key="7">
    <source>
        <dbReference type="Proteomes" id="UP000316921"/>
    </source>
</evidence>
<accession>A0A518BIS2</accession>
<dbReference type="SUPFAM" id="SSF46689">
    <property type="entry name" value="Homeodomain-like"/>
    <property type="match status" value="1"/>
</dbReference>
<feature type="DNA-binding region" description="H-T-H motif" evidence="4">
    <location>
        <begin position="36"/>
        <end position="55"/>
    </location>
</feature>
<dbReference type="InterPro" id="IPR050109">
    <property type="entry name" value="HTH-type_TetR-like_transc_reg"/>
</dbReference>
<keyword evidence="7" id="KW-1185">Reference proteome</keyword>
<evidence type="ECO:0000256" key="2">
    <source>
        <dbReference type="ARBA" id="ARBA00023125"/>
    </source>
</evidence>
<dbReference type="Pfam" id="PF00440">
    <property type="entry name" value="TetR_N"/>
    <property type="match status" value="1"/>
</dbReference>
<evidence type="ECO:0000313" key="6">
    <source>
        <dbReference type="EMBL" id="QDU66877.1"/>
    </source>
</evidence>
<dbReference type="AlphaFoldDB" id="A0A518BIS2"/>
<dbReference type="InterPro" id="IPR009057">
    <property type="entry name" value="Homeodomain-like_sf"/>
</dbReference>
<reference evidence="6 7" key="1">
    <citation type="submission" date="2019-02" db="EMBL/GenBank/DDBJ databases">
        <title>Deep-cultivation of Planctomycetes and their phenomic and genomic characterization uncovers novel biology.</title>
        <authorList>
            <person name="Wiegand S."/>
            <person name="Jogler M."/>
            <person name="Boedeker C."/>
            <person name="Pinto D."/>
            <person name="Vollmers J."/>
            <person name="Rivas-Marin E."/>
            <person name="Kohn T."/>
            <person name="Peeters S.H."/>
            <person name="Heuer A."/>
            <person name="Rast P."/>
            <person name="Oberbeckmann S."/>
            <person name="Bunk B."/>
            <person name="Jeske O."/>
            <person name="Meyerdierks A."/>
            <person name="Storesund J.E."/>
            <person name="Kallscheuer N."/>
            <person name="Luecker S."/>
            <person name="Lage O.M."/>
            <person name="Pohl T."/>
            <person name="Merkel B.J."/>
            <person name="Hornburger P."/>
            <person name="Mueller R.-W."/>
            <person name="Bruemmer F."/>
            <person name="Labrenz M."/>
            <person name="Spormann A.M."/>
            <person name="Op den Camp H."/>
            <person name="Overmann J."/>
            <person name="Amann R."/>
            <person name="Jetten M.S.M."/>
            <person name="Mascher T."/>
            <person name="Medema M.H."/>
            <person name="Devos D.P."/>
            <person name="Kaster A.-K."/>
            <person name="Ovreas L."/>
            <person name="Rohde M."/>
            <person name="Galperin M.Y."/>
            <person name="Jogler C."/>
        </authorList>
    </citation>
    <scope>NUCLEOTIDE SEQUENCE [LARGE SCALE GENOMIC DNA]</scope>
    <source>
        <strain evidence="6 7">Pla133</strain>
    </source>
</reference>
<keyword evidence="1" id="KW-0805">Transcription regulation</keyword>
<dbReference type="KEGG" id="pbap:Pla133_19530"/>
<organism evidence="6 7">
    <name type="scientific">Engelhardtia mirabilis</name>
    <dbReference type="NCBI Taxonomy" id="2528011"/>
    <lineage>
        <taxon>Bacteria</taxon>
        <taxon>Pseudomonadati</taxon>
        <taxon>Planctomycetota</taxon>
        <taxon>Planctomycetia</taxon>
        <taxon>Planctomycetia incertae sedis</taxon>
        <taxon>Engelhardtia</taxon>
    </lineage>
</organism>
<dbReference type="RefSeq" id="WP_419192294.1">
    <property type="nucleotide sequence ID" value="NZ_CP036287.1"/>
</dbReference>
<keyword evidence="2 4" id="KW-0238">DNA-binding</keyword>
<dbReference type="PRINTS" id="PR00455">
    <property type="entry name" value="HTHTETR"/>
</dbReference>
<dbReference type="GO" id="GO:0003700">
    <property type="term" value="F:DNA-binding transcription factor activity"/>
    <property type="evidence" value="ECO:0007669"/>
    <property type="project" value="TreeGrafter"/>
</dbReference>
<dbReference type="PROSITE" id="PS50977">
    <property type="entry name" value="HTH_TETR_2"/>
    <property type="match status" value="1"/>
</dbReference>
<dbReference type="Proteomes" id="UP000316921">
    <property type="component" value="Chromosome"/>
</dbReference>
<evidence type="ECO:0000256" key="4">
    <source>
        <dbReference type="PROSITE-ProRule" id="PRU00335"/>
    </source>
</evidence>
<dbReference type="InterPro" id="IPR001647">
    <property type="entry name" value="HTH_TetR"/>
</dbReference>
<name>A0A518BIS2_9BACT</name>
<dbReference type="EMBL" id="CP036287">
    <property type="protein sequence ID" value="QDU66877.1"/>
    <property type="molecule type" value="Genomic_DNA"/>
</dbReference>
<dbReference type="Gene3D" id="1.10.357.10">
    <property type="entry name" value="Tetracycline Repressor, domain 2"/>
    <property type="match status" value="1"/>
</dbReference>
<evidence type="ECO:0000256" key="1">
    <source>
        <dbReference type="ARBA" id="ARBA00023015"/>
    </source>
</evidence>
<dbReference type="PANTHER" id="PTHR30055:SF234">
    <property type="entry name" value="HTH-TYPE TRANSCRIPTIONAL REGULATOR BETI"/>
    <property type="match status" value="1"/>
</dbReference>
<gene>
    <name evidence="6" type="ORF">Pla133_19530</name>
</gene>
<dbReference type="GO" id="GO:0000976">
    <property type="term" value="F:transcription cis-regulatory region binding"/>
    <property type="evidence" value="ECO:0007669"/>
    <property type="project" value="TreeGrafter"/>
</dbReference>
<evidence type="ECO:0000256" key="3">
    <source>
        <dbReference type="ARBA" id="ARBA00023163"/>
    </source>
</evidence>
<keyword evidence="3" id="KW-0804">Transcription</keyword>
<evidence type="ECO:0000259" key="5">
    <source>
        <dbReference type="PROSITE" id="PS50977"/>
    </source>
</evidence>
<feature type="domain" description="HTH tetR-type" evidence="5">
    <location>
        <begin position="13"/>
        <end position="73"/>
    </location>
</feature>